<keyword evidence="1" id="KW-0472">Membrane</keyword>
<dbReference type="EMBL" id="APMR01000173">
    <property type="protein sequence ID" value="EMR49635.1"/>
    <property type="molecule type" value="Genomic_DNA"/>
</dbReference>
<protein>
    <submittedName>
        <fullName evidence="2">Uncharacterized protein</fullName>
    </submittedName>
</protein>
<proteinExistence type="predicted"/>
<dbReference type="AlphaFoldDB" id="M7S3Y5"/>
<evidence type="ECO:0000313" key="2">
    <source>
        <dbReference type="EMBL" id="EMR49635.1"/>
    </source>
</evidence>
<name>M7S3Y5_SALDU</name>
<feature type="transmembrane region" description="Helical" evidence="1">
    <location>
        <begin position="35"/>
        <end position="56"/>
    </location>
</feature>
<dbReference type="Proteomes" id="UP000013259">
    <property type="component" value="Unassembled WGS sequence"/>
</dbReference>
<comment type="caution">
    <text evidence="2">The sequence shown here is derived from an EMBL/GenBank/DDBJ whole genome shotgun (WGS) entry which is preliminary data.</text>
</comment>
<accession>M7S3Y5</accession>
<sequence>MPSVSFLSPDEIKIFLLFREILLSFWHYSQSEKESNFLFLALIFTLKISVPITHLLRITEWNQKAKTGIVQILKVHLKKEVLRSEIFLVRPVYHLIHCAMSLPVPSRELNGLLRTRWASRRRRSGRRAMMICK</sequence>
<evidence type="ECO:0000256" key="1">
    <source>
        <dbReference type="SAM" id="Phobius"/>
    </source>
</evidence>
<keyword evidence="1" id="KW-0812">Transmembrane</keyword>
<organism evidence="2 3">
    <name type="scientific">Salmonella enterica subsp. enterica serovar Dublin str. UC16</name>
    <dbReference type="NCBI Taxonomy" id="1192688"/>
    <lineage>
        <taxon>Bacteria</taxon>
        <taxon>Pseudomonadati</taxon>
        <taxon>Pseudomonadota</taxon>
        <taxon>Gammaproteobacteria</taxon>
        <taxon>Enterobacterales</taxon>
        <taxon>Enterobacteriaceae</taxon>
        <taxon>Salmonella</taxon>
    </lineage>
</organism>
<gene>
    <name evidence="2" type="ORF">A670_05257</name>
</gene>
<dbReference type="HOGENOM" id="CLU_1905260_0_0_6"/>
<reference evidence="2 3" key="1">
    <citation type="submission" date="2013-02" db="EMBL/GenBank/DDBJ databases">
        <authorList>
            <person name="McClelland M."/>
            <person name="Porwollik S."/>
            <person name="Desai P."/>
            <person name="Cheng P."/>
            <person name="Wollam A."/>
            <person name="Pepin K."/>
            <person name="Bhonagiri V."/>
            <person name="Fulton L."/>
            <person name="Fulton R."/>
            <person name="Delehaunty K."/>
            <person name="Fronick C."/>
            <person name="Godfrey J."/>
            <person name="Waligorski J."/>
            <person name="Appelbaum E."/>
            <person name="Tomlinson C."/>
            <person name="Warren W."/>
            <person name="Sodergren E."/>
            <person name="Weinstock G."/>
            <person name="Wilson R.K."/>
        </authorList>
    </citation>
    <scope>NUCLEOTIDE SEQUENCE [LARGE SCALE GENOMIC DNA]</scope>
    <source>
        <strain evidence="2 3">UC16</strain>
    </source>
</reference>
<keyword evidence="1" id="KW-1133">Transmembrane helix</keyword>
<evidence type="ECO:0000313" key="3">
    <source>
        <dbReference type="Proteomes" id="UP000013259"/>
    </source>
</evidence>